<evidence type="ECO:0000256" key="1">
    <source>
        <dbReference type="SAM" id="Phobius"/>
    </source>
</evidence>
<dbReference type="KEGG" id="loa:LOAG_15016"/>
<dbReference type="CTD" id="9952499"/>
<keyword evidence="1" id="KW-0472">Membrane</keyword>
<dbReference type="GeneID" id="9952499"/>
<organism evidence="2">
    <name type="scientific">Loa loa</name>
    <name type="common">Eye worm</name>
    <name type="synonym">Filaria loa</name>
    <dbReference type="NCBI Taxonomy" id="7209"/>
    <lineage>
        <taxon>Eukaryota</taxon>
        <taxon>Metazoa</taxon>
        <taxon>Ecdysozoa</taxon>
        <taxon>Nematoda</taxon>
        <taxon>Chromadorea</taxon>
        <taxon>Rhabditida</taxon>
        <taxon>Spirurina</taxon>
        <taxon>Spiruromorpha</taxon>
        <taxon>Filarioidea</taxon>
        <taxon>Onchocercidae</taxon>
        <taxon>Loa</taxon>
    </lineage>
</organism>
<name>A0A1S0TH30_LOALO</name>
<dbReference type="InParanoid" id="A0A1S0TH30"/>
<gene>
    <name evidence="2" type="ORF">LOAG_15016</name>
</gene>
<feature type="transmembrane region" description="Helical" evidence="1">
    <location>
        <begin position="19"/>
        <end position="37"/>
    </location>
</feature>
<dbReference type="EMBL" id="JH712254">
    <property type="protein sequence ID" value="EFO13514.2"/>
    <property type="molecule type" value="Genomic_DNA"/>
</dbReference>
<sequence length="125" mass="14478">MSPRCTCNKCATVFFFKNWQGIILFNMHFICFAFFFFQLSNIQITKAQTEQTELLDLPVSKVTEEGNVPIDLPMQRVSGEIGGWWLLVNEGSKRYRKLMNLTVKDEIMNEKASEKGTNKVCKEEK</sequence>
<protein>
    <submittedName>
        <fullName evidence="2">Uncharacterized protein</fullName>
    </submittedName>
</protein>
<accession>A0A1S0TH30</accession>
<proteinExistence type="predicted"/>
<dbReference type="RefSeq" id="XP_020300998.1">
    <property type="nucleotide sequence ID" value="XM_020448886.1"/>
</dbReference>
<keyword evidence="1" id="KW-0812">Transmembrane</keyword>
<evidence type="ECO:0000313" key="2">
    <source>
        <dbReference type="EMBL" id="EFO13514.2"/>
    </source>
</evidence>
<dbReference type="AlphaFoldDB" id="A0A1S0TH30"/>
<reference evidence="2" key="1">
    <citation type="submission" date="2012-04" db="EMBL/GenBank/DDBJ databases">
        <title>The Genome Sequence of Loa loa.</title>
        <authorList>
            <consortium name="The Broad Institute Genome Sequencing Platform"/>
            <consortium name="Broad Institute Genome Sequencing Center for Infectious Disease"/>
            <person name="Nutman T.B."/>
            <person name="Fink D.L."/>
            <person name="Russ C."/>
            <person name="Young S."/>
            <person name="Zeng Q."/>
            <person name="Gargeya S."/>
            <person name="Alvarado L."/>
            <person name="Berlin A."/>
            <person name="Chapman S.B."/>
            <person name="Chen Z."/>
            <person name="Freedman E."/>
            <person name="Gellesch M."/>
            <person name="Goldberg J."/>
            <person name="Griggs A."/>
            <person name="Gujja S."/>
            <person name="Heilman E.R."/>
            <person name="Heiman D."/>
            <person name="Howarth C."/>
            <person name="Mehta T."/>
            <person name="Neiman D."/>
            <person name="Pearson M."/>
            <person name="Roberts A."/>
            <person name="Saif S."/>
            <person name="Shea T."/>
            <person name="Shenoy N."/>
            <person name="Sisk P."/>
            <person name="Stolte C."/>
            <person name="Sykes S."/>
            <person name="White J."/>
            <person name="Yandava C."/>
            <person name="Haas B."/>
            <person name="Henn M.R."/>
            <person name="Nusbaum C."/>
            <person name="Birren B."/>
        </authorList>
    </citation>
    <scope>NUCLEOTIDE SEQUENCE [LARGE SCALE GENOMIC DNA]</scope>
</reference>
<keyword evidence="1" id="KW-1133">Transmembrane helix</keyword>